<gene>
    <name evidence="4" type="ORF">EI684_10680</name>
</gene>
<dbReference type="FunFam" id="3.40.50.2000:FF:000119">
    <property type="entry name" value="Glycosyl transferase group 1"/>
    <property type="match status" value="1"/>
</dbReference>
<evidence type="ECO:0000313" key="4">
    <source>
        <dbReference type="EMBL" id="RRR72062.1"/>
    </source>
</evidence>
<name>A0A426U004_9CHLR</name>
<evidence type="ECO:0000313" key="5">
    <source>
        <dbReference type="Proteomes" id="UP000280307"/>
    </source>
</evidence>
<evidence type="ECO:0000259" key="2">
    <source>
        <dbReference type="Pfam" id="PF00534"/>
    </source>
</evidence>
<reference evidence="4 5" key="1">
    <citation type="submission" date="2018-12" db="EMBL/GenBank/DDBJ databases">
        <title>Genome Sequence of Candidatus Viridilinea halotolerans isolated from saline sulfide-rich spring.</title>
        <authorList>
            <person name="Grouzdev D.S."/>
            <person name="Burganskaya E.I."/>
            <person name="Krutkina M.S."/>
            <person name="Sukhacheva M.V."/>
            <person name="Gorlenko V.M."/>
        </authorList>
    </citation>
    <scope>NUCLEOTIDE SEQUENCE [LARGE SCALE GENOMIC DNA]</scope>
    <source>
        <strain evidence="4">Chok-6</strain>
    </source>
</reference>
<dbReference type="PANTHER" id="PTHR46401">
    <property type="entry name" value="GLYCOSYLTRANSFERASE WBBK-RELATED"/>
    <property type="match status" value="1"/>
</dbReference>
<feature type="domain" description="Glycosyl transferase family 1" evidence="2">
    <location>
        <begin position="198"/>
        <end position="351"/>
    </location>
</feature>
<keyword evidence="1 4" id="KW-0808">Transferase</keyword>
<dbReference type="GO" id="GO:0016757">
    <property type="term" value="F:glycosyltransferase activity"/>
    <property type="evidence" value="ECO:0007669"/>
    <property type="project" value="InterPro"/>
</dbReference>
<evidence type="ECO:0000259" key="3">
    <source>
        <dbReference type="Pfam" id="PF13439"/>
    </source>
</evidence>
<evidence type="ECO:0000256" key="1">
    <source>
        <dbReference type="ARBA" id="ARBA00022679"/>
    </source>
</evidence>
<dbReference type="AlphaFoldDB" id="A0A426U004"/>
<dbReference type="CDD" id="cd03809">
    <property type="entry name" value="GT4_MtfB-like"/>
    <property type="match status" value="1"/>
</dbReference>
<feature type="domain" description="Glycosyltransferase subfamily 4-like N-terminal" evidence="3">
    <location>
        <begin position="16"/>
        <end position="171"/>
    </location>
</feature>
<dbReference type="InterPro" id="IPR028098">
    <property type="entry name" value="Glyco_trans_4-like_N"/>
</dbReference>
<dbReference type="EMBL" id="RSAS01000413">
    <property type="protein sequence ID" value="RRR72062.1"/>
    <property type="molecule type" value="Genomic_DNA"/>
</dbReference>
<protein>
    <submittedName>
        <fullName evidence="4">Glycosyltransferase family 1 protein</fullName>
    </submittedName>
</protein>
<comment type="caution">
    <text evidence="4">The sequence shown here is derived from an EMBL/GenBank/DDBJ whole genome shotgun (WGS) entry which is preliminary data.</text>
</comment>
<dbReference type="Proteomes" id="UP000280307">
    <property type="component" value="Unassembled WGS sequence"/>
</dbReference>
<dbReference type="InterPro" id="IPR001296">
    <property type="entry name" value="Glyco_trans_1"/>
</dbReference>
<proteinExistence type="predicted"/>
<organism evidence="4 5">
    <name type="scientific">Candidatus Viridilinea halotolerans</name>
    <dbReference type="NCBI Taxonomy" id="2491704"/>
    <lineage>
        <taxon>Bacteria</taxon>
        <taxon>Bacillati</taxon>
        <taxon>Chloroflexota</taxon>
        <taxon>Chloroflexia</taxon>
        <taxon>Chloroflexales</taxon>
        <taxon>Chloroflexineae</taxon>
        <taxon>Oscillochloridaceae</taxon>
        <taxon>Candidatus Viridilinea</taxon>
    </lineage>
</organism>
<sequence>MRLGLDARYATDHFPGIGRYILGLAQGLAELTPGHRLVLIVNQAFAAGRYALTALADLPNVELHPVAVGPFSPQQQLVLPLLARQLQLDLLHSPYYVKPYVGLPCPSIVTIFDMNGWRFPRSLTWRGRIFYRVTMALAVRTSAMIITGSASAQADLRHVYRLPAHRLAVTPLAAERRFQPQPPEVLAAARARYQLPADYVLYVGSNKPHKNLERLVQAWARVVATGVNAATPLVLAGHEAGGGPSLRQLVTAADIERHVRFLPNIADDDLPALYSGATIFAFPSYYEGFGLPPLEAMACGTPVLCAYATSLPEVVGDAALTVDPFSMPEIAEGLQQLLANPQLRRDLSARGLQRARTFSWRRTALATLEVYARVMRETKRGQGGFRV</sequence>
<dbReference type="Pfam" id="PF00534">
    <property type="entry name" value="Glycos_transf_1"/>
    <property type="match status" value="1"/>
</dbReference>
<dbReference type="GO" id="GO:0009103">
    <property type="term" value="P:lipopolysaccharide biosynthetic process"/>
    <property type="evidence" value="ECO:0007669"/>
    <property type="project" value="TreeGrafter"/>
</dbReference>
<dbReference type="Gene3D" id="3.40.50.2000">
    <property type="entry name" value="Glycogen Phosphorylase B"/>
    <property type="match status" value="2"/>
</dbReference>
<accession>A0A426U004</accession>
<dbReference type="PANTHER" id="PTHR46401:SF2">
    <property type="entry name" value="GLYCOSYLTRANSFERASE WBBK-RELATED"/>
    <property type="match status" value="1"/>
</dbReference>
<dbReference type="SUPFAM" id="SSF53756">
    <property type="entry name" value="UDP-Glycosyltransferase/glycogen phosphorylase"/>
    <property type="match status" value="1"/>
</dbReference>
<dbReference type="Pfam" id="PF13439">
    <property type="entry name" value="Glyco_transf_4"/>
    <property type="match status" value="1"/>
</dbReference>